<dbReference type="PROSITE" id="PS51257">
    <property type="entry name" value="PROKAR_LIPOPROTEIN"/>
    <property type="match status" value="1"/>
</dbReference>
<dbReference type="Proteomes" id="UP001595733">
    <property type="component" value="Unassembled WGS sequence"/>
</dbReference>
<name>A0ABV8URY9_9BACL</name>
<dbReference type="RefSeq" id="WP_378139710.1">
    <property type="nucleotide sequence ID" value="NZ_JBHSEF010000009.1"/>
</dbReference>
<evidence type="ECO:0000313" key="3">
    <source>
        <dbReference type="Proteomes" id="UP001595733"/>
    </source>
</evidence>
<evidence type="ECO:0000256" key="1">
    <source>
        <dbReference type="SAM" id="SignalP"/>
    </source>
</evidence>
<protein>
    <submittedName>
        <fullName evidence="2">Uncharacterized protein</fullName>
    </submittedName>
</protein>
<feature type="signal peptide" evidence="1">
    <location>
        <begin position="1"/>
        <end position="22"/>
    </location>
</feature>
<sequence>MKKTTTLVLAAILLAGCGTANGGDQTPQAQEQVKTVEFPKLKQTVSEDLRNEKLHPQEDMGGFPKEVLEIQGQEGQIAMQVLEEVLGGYEGVQEQTVTYFQNETTDTHKIGFYIGMKEEDAKFDQVFDALQQKVDKGEILAKYVHFQPITYSQQELNDTLDELYAKLKFSYIGRKGGHFGMSISPITNVVQVDHNMFTDENQEKIRELFGEWEVEFTQSGAMIPGPGEPLVIFPDEEFTTKPQTGGEIIMFVGEKTVHTYSMHYDFEGAAELKVGMRVDIEPNGPTLASFPGKGGASFVTVYPNYKPEGATLSEFEVNARAIEQLTEEQRRKHPLLESAVYDAAAKSWNITFSFDWEDIEPVEIMIEDK</sequence>
<evidence type="ECO:0000313" key="2">
    <source>
        <dbReference type="EMBL" id="MFC4353879.1"/>
    </source>
</evidence>
<keyword evidence="3" id="KW-1185">Reference proteome</keyword>
<comment type="caution">
    <text evidence="2">The sequence shown here is derived from an EMBL/GenBank/DDBJ whole genome shotgun (WGS) entry which is preliminary data.</text>
</comment>
<keyword evidence="1" id="KW-0732">Signal</keyword>
<reference evidence="3" key="1">
    <citation type="journal article" date="2019" name="Int. J. Syst. Evol. Microbiol.">
        <title>The Global Catalogue of Microorganisms (GCM) 10K type strain sequencing project: providing services to taxonomists for standard genome sequencing and annotation.</title>
        <authorList>
            <consortium name="The Broad Institute Genomics Platform"/>
            <consortium name="The Broad Institute Genome Sequencing Center for Infectious Disease"/>
            <person name="Wu L."/>
            <person name="Ma J."/>
        </authorList>
    </citation>
    <scope>NUCLEOTIDE SEQUENCE [LARGE SCALE GENOMIC DNA]</scope>
    <source>
        <strain evidence="3">CCUG 50353</strain>
    </source>
</reference>
<organism evidence="2 3">
    <name type="scientific">Chryseomicrobium palamuruense</name>
    <dbReference type="NCBI Taxonomy" id="682973"/>
    <lineage>
        <taxon>Bacteria</taxon>
        <taxon>Bacillati</taxon>
        <taxon>Bacillota</taxon>
        <taxon>Bacilli</taxon>
        <taxon>Bacillales</taxon>
        <taxon>Caryophanaceae</taxon>
        <taxon>Chryseomicrobium</taxon>
    </lineage>
</organism>
<accession>A0ABV8URY9</accession>
<gene>
    <name evidence="2" type="ORF">ACFO0S_02210</name>
</gene>
<proteinExistence type="predicted"/>
<dbReference type="EMBL" id="JBHSEF010000009">
    <property type="protein sequence ID" value="MFC4353879.1"/>
    <property type="molecule type" value="Genomic_DNA"/>
</dbReference>
<feature type="chain" id="PRO_5047539428" evidence="1">
    <location>
        <begin position="23"/>
        <end position="369"/>
    </location>
</feature>